<dbReference type="Proteomes" id="UP000094784">
    <property type="component" value="Unassembled WGS sequence"/>
</dbReference>
<evidence type="ECO:0000313" key="2">
    <source>
        <dbReference type="Proteomes" id="UP000094784"/>
    </source>
</evidence>
<protein>
    <submittedName>
        <fullName evidence="1">Uncharacterized protein</fullName>
    </submittedName>
</protein>
<proteinExistence type="predicted"/>
<evidence type="ECO:0000313" key="1">
    <source>
        <dbReference type="EMBL" id="ODV55443.1"/>
    </source>
</evidence>
<dbReference type="AlphaFoldDB" id="A0A1E4R4R6"/>
<accession>A0A1E4R4R6</accession>
<dbReference type="OrthoDB" id="2738081at2"/>
<sequence>MNEQFLIDQIILYLGQHQRYGGKHNEIMAYKRLDQLRVMVGLKDAEEATDYLISRMEGAMAA</sequence>
<organism evidence="1 2">
    <name type="scientific">Lysinibacillus fusiformis</name>
    <dbReference type="NCBI Taxonomy" id="28031"/>
    <lineage>
        <taxon>Bacteria</taxon>
        <taxon>Bacillati</taxon>
        <taxon>Bacillota</taxon>
        <taxon>Bacilli</taxon>
        <taxon>Bacillales</taxon>
        <taxon>Bacillaceae</taxon>
        <taxon>Lysinibacillus</taxon>
    </lineage>
</organism>
<dbReference type="EMBL" id="MECQ01000001">
    <property type="protein sequence ID" value="ODV55443.1"/>
    <property type="molecule type" value="Genomic_DNA"/>
</dbReference>
<name>A0A1E4R4R6_9BACI</name>
<comment type="caution">
    <text evidence="1">The sequence shown here is derived from an EMBL/GenBank/DDBJ whole genome shotgun (WGS) entry which is preliminary data.</text>
</comment>
<reference evidence="1 2" key="1">
    <citation type="submission" date="2016-09" db="EMBL/GenBank/DDBJ databases">
        <title>Draft genome sequence of the soil isolate, Lysinibacillus fusiformis M5, a potential hypoxanthine producer.</title>
        <authorList>
            <person name="Gallegos-Monterrosa R."/>
            <person name="Maroti G."/>
            <person name="Balint B."/>
            <person name="Kovacs A.T."/>
        </authorList>
    </citation>
    <scope>NUCLEOTIDE SEQUENCE [LARGE SCALE GENOMIC DNA]</scope>
    <source>
        <strain evidence="1 2">M5</strain>
    </source>
</reference>
<gene>
    <name evidence="1" type="ORF">BG258_05765</name>
</gene>
<dbReference type="RefSeq" id="WP_069480529.1">
    <property type="nucleotide sequence ID" value="NZ_KV766182.1"/>
</dbReference>